<evidence type="ECO:0008006" key="2">
    <source>
        <dbReference type="Google" id="ProtNLM"/>
    </source>
</evidence>
<dbReference type="PANTHER" id="PTHR43000">
    <property type="entry name" value="DTDP-D-GLUCOSE 4,6-DEHYDRATASE-RELATED"/>
    <property type="match status" value="1"/>
</dbReference>
<sequence>GSFYHASKVAATYYIDLACRAWNLKATDIMQGVVFGNWTPEIEEYQSHTRLDTDEAFGTVANRFLVQAFIEHPLTIYGKGKHKRGFLSLYDSTQCLNIALNNPPKSGAYRTWNQLFSVYSINQIADLVIDAAAYFGIKATKQYIPSPRKETTHSHYYNPDVKILRKLGYIPEHDTAHSFRDELFFQLEELQKHPLNEQQITTLESVVKPKITWSN</sequence>
<name>X0SFU3_9ZZZZ</name>
<dbReference type="EMBL" id="BARS01002020">
    <property type="protein sequence ID" value="GAF79879.1"/>
    <property type="molecule type" value="Genomic_DNA"/>
</dbReference>
<protein>
    <recommendedName>
        <fullName evidence="2">NAD-dependent epimerase/dehydratase domain-containing protein</fullName>
    </recommendedName>
</protein>
<dbReference type="InterPro" id="IPR036291">
    <property type="entry name" value="NAD(P)-bd_dom_sf"/>
</dbReference>
<dbReference type="AlphaFoldDB" id="X0SFU3"/>
<evidence type="ECO:0000313" key="1">
    <source>
        <dbReference type="EMBL" id="GAF79879.1"/>
    </source>
</evidence>
<organism evidence="1">
    <name type="scientific">marine sediment metagenome</name>
    <dbReference type="NCBI Taxonomy" id="412755"/>
    <lineage>
        <taxon>unclassified sequences</taxon>
        <taxon>metagenomes</taxon>
        <taxon>ecological metagenomes</taxon>
    </lineage>
</organism>
<gene>
    <name evidence="1" type="ORF">S01H1_03750</name>
</gene>
<proteinExistence type="predicted"/>
<comment type="caution">
    <text evidence="1">The sequence shown here is derived from an EMBL/GenBank/DDBJ whole genome shotgun (WGS) entry which is preliminary data.</text>
</comment>
<feature type="non-terminal residue" evidence="1">
    <location>
        <position position="1"/>
    </location>
</feature>
<dbReference type="SUPFAM" id="SSF51735">
    <property type="entry name" value="NAD(P)-binding Rossmann-fold domains"/>
    <property type="match status" value="1"/>
</dbReference>
<dbReference type="Gene3D" id="3.90.25.10">
    <property type="entry name" value="UDP-galactose 4-epimerase, domain 1"/>
    <property type="match status" value="2"/>
</dbReference>
<accession>X0SFU3</accession>
<reference evidence="1" key="1">
    <citation type="journal article" date="2014" name="Front. Microbiol.">
        <title>High frequency of phylogenetically diverse reductive dehalogenase-homologous genes in deep subseafloor sedimentary metagenomes.</title>
        <authorList>
            <person name="Kawai M."/>
            <person name="Futagami T."/>
            <person name="Toyoda A."/>
            <person name="Takaki Y."/>
            <person name="Nishi S."/>
            <person name="Hori S."/>
            <person name="Arai W."/>
            <person name="Tsubouchi T."/>
            <person name="Morono Y."/>
            <person name="Uchiyama I."/>
            <person name="Ito T."/>
            <person name="Fujiyama A."/>
            <person name="Inagaki F."/>
            <person name="Takami H."/>
        </authorList>
    </citation>
    <scope>NUCLEOTIDE SEQUENCE</scope>
    <source>
        <strain evidence="1">Expedition CK06-06</strain>
    </source>
</reference>